<proteinExistence type="predicted"/>
<dbReference type="InterPro" id="IPR000436">
    <property type="entry name" value="Sushi_SCR_CCP_dom"/>
</dbReference>
<dbReference type="GeneID" id="105443883"/>
<dbReference type="SMART" id="SM00032">
    <property type="entry name" value="CCP"/>
    <property type="match status" value="1"/>
</dbReference>
<feature type="domain" description="Sushi" evidence="3">
    <location>
        <begin position="49"/>
        <end position="111"/>
    </location>
</feature>
<dbReference type="InterPro" id="IPR035976">
    <property type="entry name" value="Sushi/SCR/CCP_sf"/>
</dbReference>
<organism evidence="4 5">
    <name type="scientific">Strongylocentrotus purpuratus</name>
    <name type="common">Purple sea urchin</name>
    <dbReference type="NCBI Taxonomy" id="7668"/>
    <lineage>
        <taxon>Eukaryota</taxon>
        <taxon>Metazoa</taxon>
        <taxon>Echinodermata</taxon>
        <taxon>Eleutherozoa</taxon>
        <taxon>Echinozoa</taxon>
        <taxon>Echinoidea</taxon>
        <taxon>Euechinoidea</taxon>
        <taxon>Echinacea</taxon>
        <taxon>Camarodonta</taxon>
        <taxon>Echinidea</taxon>
        <taxon>Strongylocentrotidae</taxon>
        <taxon>Strongylocentrotus</taxon>
    </lineage>
</organism>
<dbReference type="SUPFAM" id="SSF57535">
    <property type="entry name" value="Complement control module/SCR domain"/>
    <property type="match status" value="1"/>
</dbReference>
<keyword evidence="2" id="KW-0768">Sushi</keyword>
<evidence type="ECO:0000256" key="2">
    <source>
        <dbReference type="PROSITE-ProRule" id="PRU00302"/>
    </source>
</evidence>
<dbReference type="CDD" id="cd00033">
    <property type="entry name" value="CCP"/>
    <property type="match status" value="1"/>
</dbReference>
<name>A0A7M7NPC4_STRPU</name>
<dbReference type="RefSeq" id="XP_030839577.1">
    <property type="nucleotide sequence ID" value="XM_030983717.1"/>
</dbReference>
<reference evidence="5" key="1">
    <citation type="submission" date="2015-02" db="EMBL/GenBank/DDBJ databases">
        <title>Genome sequencing for Strongylocentrotus purpuratus.</title>
        <authorList>
            <person name="Murali S."/>
            <person name="Liu Y."/>
            <person name="Vee V."/>
            <person name="English A."/>
            <person name="Wang M."/>
            <person name="Skinner E."/>
            <person name="Han Y."/>
            <person name="Muzny D.M."/>
            <person name="Worley K.C."/>
            <person name="Gibbs R.A."/>
        </authorList>
    </citation>
    <scope>NUCLEOTIDE SEQUENCE</scope>
</reference>
<dbReference type="Pfam" id="PF00084">
    <property type="entry name" value="Sushi"/>
    <property type="match status" value="1"/>
</dbReference>
<dbReference type="EnsemblMetazoa" id="XM_030983717">
    <property type="protein sequence ID" value="XP_030839577"/>
    <property type="gene ID" value="LOC105443883"/>
</dbReference>
<keyword evidence="5" id="KW-1185">Reference proteome</keyword>
<dbReference type="KEGG" id="spu:105443883"/>
<dbReference type="OrthoDB" id="10427033at2759"/>
<dbReference type="InParanoid" id="A0A7M7NPC4"/>
<evidence type="ECO:0000313" key="4">
    <source>
        <dbReference type="EnsemblMetazoa" id="XP_030839577"/>
    </source>
</evidence>
<dbReference type="PROSITE" id="PS50923">
    <property type="entry name" value="SUSHI"/>
    <property type="match status" value="1"/>
</dbReference>
<evidence type="ECO:0000313" key="5">
    <source>
        <dbReference type="Proteomes" id="UP000007110"/>
    </source>
</evidence>
<comment type="caution">
    <text evidence="2">Lacks conserved residue(s) required for the propagation of feature annotation.</text>
</comment>
<sequence>MTGTQCFCSIADDVNLPDIAPVADHSTCIQNTPGTRQVISSLVYDVSVGFCDELDDVIHGSWDSNITWFGSIVHLTCDDGYSLNGGGTMQCVPGLSPYYPVWNGFLSTCEMIEGITEKAVRSTRS</sequence>
<accession>A0A7M7NPC4</accession>
<dbReference type="Gene3D" id="2.10.70.10">
    <property type="entry name" value="Complement Module, domain 1"/>
    <property type="match status" value="1"/>
</dbReference>
<evidence type="ECO:0000256" key="1">
    <source>
        <dbReference type="ARBA" id="ARBA00023157"/>
    </source>
</evidence>
<dbReference type="Proteomes" id="UP000007110">
    <property type="component" value="Unassembled WGS sequence"/>
</dbReference>
<keyword evidence="1" id="KW-1015">Disulfide bond</keyword>
<reference evidence="4" key="2">
    <citation type="submission" date="2021-01" db="UniProtKB">
        <authorList>
            <consortium name="EnsemblMetazoa"/>
        </authorList>
    </citation>
    <scope>IDENTIFICATION</scope>
</reference>
<evidence type="ECO:0000259" key="3">
    <source>
        <dbReference type="PROSITE" id="PS50923"/>
    </source>
</evidence>
<dbReference type="AlphaFoldDB" id="A0A7M7NPC4"/>
<protein>
    <recommendedName>
        <fullName evidence="3">Sushi domain-containing protein</fullName>
    </recommendedName>
</protein>